<dbReference type="InterPro" id="IPR024371">
    <property type="entry name" value="AcetylCoA_trans_1-like"/>
</dbReference>
<feature type="transmembrane region" description="Helical" evidence="6">
    <location>
        <begin position="570"/>
        <end position="595"/>
    </location>
</feature>
<feature type="region of interest" description="Disordered" evidence="5">
    <location>
        <begin position="1"/>
        <end position="46"/>
    </location>
</feature>
<feature type="transmembrane region" description="Helical" evidence="6">
    <location>
        <begin position="425"/>
        <end position="446"/>
    </location>
</feature>
<keyword evidence="2 6" id="KW-0812">Transmembrane</keyword>
<dbReference type="RefSeq" id="XP_069197710.1">
    <property type="nucleotide sequence ID" value="XM_069345508.1"/>
</dbReference>
<evidence type="ECO:0000256" key="1">
    <source>
        <dbReference type="ARBA" id="ARBA00004141"/>
    </source>
</evidence>
<feature type="transmembrane region" description="Helical" evidence="6">
    <location>
        <begin position="539"/>
        <end position="564"/>
    </location>
</feature>
<reference evidence="7 8" key="1">
    <citation type="submission" date="2024-07" db="EMBL/GenBank/DDBJ databases">
        <title>Draft sequence of the Neodothiora populina.</title>
        <authorList>
            <person name="Drown D.D."/>
            <person name="Schuette U.S."/>
            <person name="Buechlein A.B."/>
            <person name="Rusch D.R."/>
            <person name="Winton L.W."/>
            <person name="Adams G.A."/>
        </authorList>
    </citation>
    <scope>NUCLEOTIDE SEQUENCE [LARGE SCALE GENOMIC DNA]</scope>
    <source>
        <strain evidence="7 8">CPC 39397</strain>
    </source>
</reference>
<dbReference type="InterPro" id="IPR004752">
    <property type="entry name" value="AmpG_permease/AT-1"/>
</dbReference>
<dbReference type="PANTHER" id="PTHR12778">
    <property type="entry name" value="SOLUTE CARRIER FAMILY 33 ACETYL-COA TRANSPORTER -RELATED"/>
    <property type="match status" value="1"/>
</dbReference>
<protein>
    <recommendedName>
        <fullName evidence="9">Acetyl-coenzyme A transporter 1</fullName>
    </recommendedName>
</protein>
<dbReference type="InterPro" id="IPR036259">
    <property type="entry name" value="MFS_trans_sf"/>
</dbReference>
<dbReference type="GeneID" id="95979386"/>
<feature type="transmembrane region" description="Helical" evidence="6">
    <location>
        <begin position="607"/>
        <end position="626"/>
    </location>
</feature>
<keyword evidence="8" id="KW-1185">Reference proteome</keyword>
<sequence>MSVPVAGDIFPARAPSSSAAAATAAASNPTVFRSSPSLLPVTAHEQVQDDHLYSYHHHQHQQSSSSPEPQASIPLRTFIPPLFSDSAERVRQRPPPPPLDISAANSHRSKPKDVQIKHSPATLASGASPSSSTSMVRKGKSRSPNPQTRLSRGSNSVSSTSSGLSTPKRVNSNGEMNSASLLEARRRHASIEMSDNTQAQAASLINRPSFSLDHDVPTPTSHPDSAAAKGFSELPEQDKRNFLLLVLLYFLQGIPMGLAAGSVPFLLKSHLSYGQIGVYSLASYPYSLKLLWSPIVDAVWSLKVGRRKSWILPIQTISGFSMIWLGGRVEEMMVKAGADGGAGVWGFTGWWFALVFMCATQDIAVDGWALTLLSPSNLSYASTAQTVGLTAGQFMSYTVFLALSSKDFANKWFRTTPLDHGLFTLGGYLAFWGWMYLLVTFGLAILKKEEKTKEKDGIIDVYKVMGKVLKLKNIQSIIIIHLIAKIGFQANDAVTNLKLLDKGFSQEDLALTVLIDFPFEISLGYYAGKWSEKYSPMRLWCWAFVLRLVAAAFAQFTVMIFPAGGTTTPFLLLVIVEHVFSTFMSTIMFVAVSAFHAKIADPTIGGTYMTLLATVSNLGGTFPRFFVLKFVDYFTVATCTPPAKAPSDLKGDLITQSFSCVLEAEKHRCINGGGSCDINRDGYYIVNVLCIVVGIITFWGYIKPAALKLQSLPLRAWRT</sequence>
<organism evidence="7 8">
    <name type="scientific">Neodothiora populina</name>
    <dbReference type="NCBI Taxonomy" id="2781224"/>
    <lineage>
        <taxon>Eukaryota</taxon>
        <taxon>Fungi</taxon>
        <taxon>Dikarya</taxon>
        <taxon>Ascomycota</taxon>
        <taxon>Pezizomycotina</taxon>
        <taxon>Dothideomycetes</taxon>
        <taxon>Dothideomycetidae</taxon>
        <taxon>Dothideales</taxon>
        <taxon>Dothioraceae</taxon>
        <taxon>Neodothiora</taxon>
    </lineage>
</organism>
<gene>
    <name evidence="7" type="ORF">AAFC00_005687</name>
</gene>
<keyword evidence="4 6" id="KW-0472">Membrane</keyword>
<accession>A0ABR3P5N8</accession>
<dbReference type="SUPFAM" id="SSF103473">
    <property type="entry name" value="MFS general substrate transporter"/>
    <property type="match status" value="1"/>
</dbReference>
<feature type="compositionally biased region" description="Low complexity" evidence="5">
    <location>
        <begin position="119"/>
        <end position="134"/>
    </location>
</feature>
<feature type="compositionally biased region" description="Low complexity" evidence="5">
    <location>
        <begin position="148"/>
        <end position="165"/>
    </location>
</feature>
<evidence type="ECO:0000256" key="5">
    <source>
        <dbReference type="SAM" id="MobiDB-lite"/>
    </source>
</evidence>
<feature type="compositionally biased region" description="Polar residues" evidence="5">
    <location>
        <begin position="28"/>
        <end position="37"/>
    </location>
</feature>
<evidence type="ECO:0000256" key="3">
    <source>
        <dbReference type="ARBA" id="ARBA00022989"/>
    </source>
</evidence>
<feature type="transmembrane region" description="Helical" evidence="6">
    <location>
        <begin position="242"/>
        <end position="267"/>
    </location>
</feature>
<dbReference type="Proteomes" id="UP001562354">
    <property type="component" value="Unassembled WGS sequence"/>
</dbReference>
<dbReference type="Pfam" id="PF13000">
    <property type="entry name" value="Acatn"/>
    <property type="match status" value="2"/>
</dbReference>
<feature type="transmembrane region" description="Helical" evidence="6">
    <location>
        <begin position="682"/>
        <end position="702"/>
    </location>
</feature>
<proteinExistence type="predicted"/>
<evidence type="ECO:0000256" key="2">
    <source>
        <dbReference type="ARBA" id="ARBA00022692"/>
    </source>
</evidence>
<dbReference type="PANTHER" id="PTHR12778:SF9">
    <property type="entry name" value="ACETYL-COENZYME A TRANSPORTER 1"/>
    <property type="match status" value="1"/>
</dbReference>
<evidence type="ECO:0000256" key="6">
    <source>
        <dbReference type="SAM" id="Phobius"/>
    </source>
</evidence>
<name>A0ABR3P5N8_9PEZI</name>
<feature type="compositionally biased region" description="Low complexity" evidence="5">
    <location>
        <begin position="12"/>
        <end position="27"/>
    </location>
</feature>
<comment type="subcellular location">
    <subcellularLocation>
        <location evidence="1">Membrane</location>
        <topology evidence="1">Multi-pass membrane protein</topology>
    </subcellularLocation>
</comment>
<evidence type="ECO:0000256" key="4">
    <source>
        <dbReference type="ARBA" id="ARBA00023136"/>
    </source>
</evidence>
<evidence type="ECO:0008006" key="9">
    <source>
        <dbReference type="Google" id="ProtNLM"/>
    </source>
</evidence>
<comment type="caution">
    <text evidence="7">The sequence shown here is derived from an EMBL/GenBank/DDBJ whole genome shotgun (WGS) entry which is preliminary data.</text>
</comment>
<dbReference type="EMBL" id="JBFMKM010000013">
    <property type="protein sequence ID" value="KAL1301434.1"/>
    <property type="molecule type" value="Genomic_DNA"/>
</dbReference>
<feature type="region of interest" description="Disordered" evidence="5">
    <location>
        <begin position="87"/>
        <end position="176"/>
    </location>
</feature>
<feature type="transmembrane region" description="Helical" evidence="6">
    <location>
        <begin position="349"/>
        <end position="374"/>
    </location>
</feature>
<evidence type="ECO:0000313" key="7">
    <source>
        <dbReference type="EMBL" id="KAL1301434.1"/>
    </source>
</evidence>
<evidence type="ECO:0000313" key="8">
    <source>
        <dbReference type="Proteomes" id="UP001562354"/>
    </source>
</evidence>
<keyword evidence="3 6" id="KW-1133">Transmembrane helix</keyword>